<dbReference type="SUPFAM" id="SSF53822">
    <property type="entry name" value="Periplasmic binding protein-like I"/>
    <property type="match status" value="1"/>
</dbReference>
<name>A0ABS4WU84_9MICO</name>
<evidence type="ECO:0000256" key="1">
    <source>
        <dbReference type="ARBA" id="ARBA00023015"/>
    </source>
</evidence>
<dbReference type="Gene3D" id="3.40.50.2300">
    <property type="match status" value="2"/>
</dbReference>
<sequence>MAESSRKTPTIRDIARVSGVSATTVSFVLNDTAGQTIPLGTRDRVRNAAQELGYPTTLARAFREGATRTVVVATGGLPRGTALDSFLDGLGSELAAHGHSVAVLPSSGEALDRMIDAISPRAVIDLGAIYAGAESDGLDGGWIDGLASHTLTQAVHLVDRGHARIAFARPSDDHGIPAMIALRERHLRESARALDIAPPVTVAMPEDPDAGTAGLAEAISRGITGVAGFDDDSAARVLRAARSLGIRVPDDLSVIGFDDAGWGTYTSPALTTVRIEAVAYGRRAARDALGVVDATAVAPSSHIIERGSTGSAPQSTT</sequence>
<gene>
    <name evidence="5" type="ORF">JOF42_003254</name>
</gene>
<dbReference type="InterPro" id="IPR000843">
    <property type="entry name" value="HTH_LacI"/>
</dbReference>
<dbReference type="SMART" id="SM00354">
    <property type="entry name" value="HTH_LACI"/>
    <property type="match status" value="1"/>
</dbReference>
<dbReference type="InterPro" id="IPR028082">
    <property type="entry name" value="Peripla_BP_I"/>
</dbReference>
<dbReference type="InterPro" id="IPR010982">
    <property type="entry name" value="Lambda_DNA-bd_dom_sf"/>
</dbReference>
<dbReference type="RefSeq" id="WP_210098772.1">
    <property type="nucleotide sequence ID" value="NZ_BAAAIO010000002.1"/>
</dbReference>
<keyword evidence="1" id="KW-0805">Transcription regulation</keyword>
<dbReference type="InterPro" id="IPR046335">
    <property type="entry name" value="LacI/GalR-like_sensor"/>
</dbReference>
<keyword evidence="3" id="KW-0804">Transcription</keyword>
<dbReference type="Pfam" id="PF00356">
    <property type="entry name" value="LacI"/>
    <property type="match status" value="1"/>
</dbReference>
<dbReference type="PROSITE" id="PS00356">
    <property type="entry name" value="HTH_LACI_1"/>
    <property type="match status" value="1"/>
</dbReference>
<dbReference type="CDD" id="cd06267">
    <property type="entry name" value="PBP1_LacI_sugar_binding-like"/>
    <property type="match status" value="1"/>
</dbReference>
<dbReference type="PROSITE" id="PS50932">
    <property type="entry name" value="HTH_LACI_2"/>
    <property type="match status" value="1"/>
</dbReference>
<dbReference type="Proteomes" id="UP000703720">
    <property type="component" value="Unassembled WGS sequence"/>
</dbReference>
<evidence type="ECO:0000313" key="5">
    <source>
        <dbReference type="EMBL" id="MBP2379759.1"/>
    </source>
</evidence>
<proteinExistence type="predicted"/>
<dbReference type="SUPFAM" id="SSF47413">
    <property type="entry name" value="lambda repressor-like DNA-binding domains"/>
    <property type="match status" value="1"/>
</dbReference>
<comment type="caution">
    <text evidence="5">The sequence shown here is derived from an EMBL/GenBank/DDBJ whole genome shotgun (WGS) entry which is preliminary data.</text>
</comment>
<evidence type="ECO:0000256" key="3">
    <source>
        <dbReference type="ARBA" id="ARBA00023163"/>
    </source>
</evidence>
<feature type="domain" description="HTH lacI-type" evidence="4">
    <location>
        <begin position="9"/>
        <end position="64"/>
    </location>
</feature>
<keyword evidence="6" id="KW-1185">Reference proteome</keyword>
<evidence type="ECO:0000313" key="6">
    <source>
        <dbReference type="Proteomes" id="UP000703720"/>
    </source>
</evidence>
<accession>A0ABS4WU84</accession>
<dbReference type="PANTHER" id="PTHR30146:SF109">
    <property type="entry name" value="HTH-TYPE TRANSCRIPTIONAL REGULATOR GALS"/>
    <property type="match status" value="1"/>
</dbReference>
<dbReference type="GO" id="GO:0003677">
    <property type="term" value="F:DNA binding"/>
    <property type="evidence" value="ECO:0007669"/>
    <property type="project" value="UniProtKB-KW"/>
</dbReference>
<evidence type="ECO:0000256" key="2">
    <source>
        <dbReference type="ARBA" id="ARBA00023125"/>
    </source>
</evidence>
<keyword evidence="2 5" id="KW-0238">DNA-binding</keyword>
<dbReference type="Pfam" id="PF13377">
    <property type="entry name" value="Peripla_BP_3"/>
    <property type="match status" value="1"/>
</dbReference>
<reference evidence="5 6" key="1">
    <citation type="submission" date="2021-03" db="EMBL/GenBank/DDBJ databases">
        <title>Sequencing the genomes of 1000 actinobacteria strains.</title>
        <authorList>
            <person name="Klenk H.-P."/>
        </authorList>
    </citation>
    <scope>NUCLEOTIDE SEQUENCE [LARGE SCALE GENOMIC DNA]</scope>
    <source>
        <strain evidence="5 6">DSM 13468</strain>
    </source>
</reference>
<evidence type="ECO:0000259" key="4">
    <source>
        <dbReference type="PROSITE" id="PS50932"/>
    </source>
</evidence>
<dbReference type="EMBL" id="JAGIOA010000001">
    <property type="protein sequence ID" value="MBP2379759.1"/>
    <property type="molecule type" value="Genomic_DNA"/>
</dbReference>
<organism evidence="5 6">
    <name type="scientific">Microbacterium phyllosphaerae</name>
    <dbReference type="NCBI Taxonomy" id="124798"/>
    <lineage>
        <taxon>Bacteria</taxon>
        <taxon>Bacillati</taxon>
        <taxon>Actinomycetota</taxon>
        <taxon>Actinomycetes</taxon>
        <taxon>Micrococcales</taxon>
        <taxon>Microbacteriaceae</taxon>
        <taxon>Microbacterium</taxon>
    </lineage>
</organism>
<protein>
    <submittedName>
        <fullName evidence="5">DNA-binding LacI/PurR family transcriptional regulator</fullName>
    </submittedName>
</protein>
<dbReference type="PANTHER" id="PTHR30146">
    <property type="entry name" value="LACI-RELATED TRANSCRIPTIONAL REPRESSOR"/>
    <property type="match status" value="1"/>
</dbReference>
<dbReference type="Gene3D" id="1.10.260.40">
    <property type="entry name" value="lambda repressor-like DNA-binding domains"/>
    <property type="match status" value="1"/>
</dbReference>
<dbReference type="CDD" id="cd01392">
    <property type="entry name" value="HTH_LacI"/>
    <property type="match status" value="1"/>
</dbReference>